<evidence type="ECO:0008006" key="3">
    <source>
        <dbReference type="Google" id="ProtNLM"/>
    </source>
</evidence>
<protein>
    <recommendedName>
        <fullName evidence="3">Pyridoxamine 5'-phosphate oxidase putative domain-containing protein</fullName>
    </recommendedName>
</protein>
<reference evidence="1 2" key="1">
    <citation type="submission" date="2023-02" db="EMBL/GenBank/DDBJ databases">
        <title>Dictyobacter halimunensis sp. nov., a new member of the class Ktedonobacteria from forest soil in a geothermal area.</title>
        <authorList>
            <person name="Rachmania M.K."/>
            <person name="Ningsih F."/>
            <person name="Sakai Y."/>
            <person name="Yabe S."/>
            <person name="Yokota A."/>
            <person name="Sjamsuridzal W."/>
        </authorList>
    </citation>
    <scope>NUCLEOTIDE SEQUENCE [LARGE SCALE GENOMIC DNA]</scope>
    <source>
        <strain evidence="1 2">S3.2.2.5</strain>
    </source>
</reference>
<name>A0ABQ6G2K7_9CHLR</name>
<proteinExistence type="predicted"/>
<keyword evidence="2" id="KW-1185">Reference proteome</keyword>
<dbReference type="Gene3D" id="2.30.110.10">
    <property type="entry name" value="Electron Transport, Fmn-binding Protein, Chain A"/>
    <property type="match status" value="1"/>
</dbReference>
<organism evidence="1 2">
    <name type="scientific">Dictyobacter halimunensis</name>
    <dbReference type="NCBI Taxonomy" id="3026934"/>
    <lineage>
        <taxon>Bacteria</taxon>
        <taxon>Bacillati</taxon>
        <taxon>Chloroflexota</taxon>
        <taxon>Ktedonobacteria</taxon>
        <taxon>Ktedonobacterales</taxon>
        <taxon>Dictyobacteraceae</taxon>
        <taxon>Dictyobacter</taxon>
    </lineage>
</organism>
<sequence>MRNLRHNPAILLALETAENGHNVVMMEGEAILPDGQVTPPIYFRKYADGFKELNWELEAIARQFSQTVRVTPIRLIHWSL</sequence>
<evidence type="ECO:0000313" key="1">
    <source>
        <dbReference type="EMBL" id="GLV60759.1"/>
    </source>
</evidence>
<dbReference type="Proteomes" id="UP001344906">
    <property type="component" value="Unassembled WGS sequence"/>
</dbReference>
<comment type="caution">
    <text evidence="1">The sequence shown here is derived from an EMBL/GenBank/DDBJ whole genome shotgun (WGS) entry which is preliminary data.</text>
</comment>
<accession>A0ABQ6G2K7</accession>
<evidence type="ECO:0000313" key="2">
    <source>
        <dbReference type="Proteomes" id="UP001344906"/>
    </source>
</evidence>
<dbReference type="InterPro" id="IPR012349">
    <property type="entry name" value="Split_barrel_FMN-bd"/>
</dbReference>
<gene>
    <name evidence="1" type="ORF">KDH_75780</name>
</gene>
<dbReference type="EMBL" id="BSRI01000002">
    <property type="protein sequence ID" value="GLV60759.1"/>
    <property type="molecule type" value="Genomic_DNA"/>
</dbReference>